<accession>A0A1S6HQW2</accession>
<name>A0A1S6HQW2_9GAMM</name>
<keyword evidence="4" id="KW-1185">Reference proteome</keyword>
<reference evidence="3 4" key="1">
    <citation type="submission" date="2016-03" db="EMBL/GenBank/DDBJ databases">
        <title>Complete genome sequence of Shewanella psychrophila WP2, a deep sea bacterium isolated from west Pacific sediment.</title>
        <authorList>
            <person name="Xu G."/>
            <person name="Jian H."/>
        </authorList>
    </citation>
    <scope>NUCLEOTIDE SEQUENCE [LARGE SCALE GENOMIC DNA]</scope>
    <source>
        <strain evidence="3 4">WP2</strain>
    </source>
</reference>
<sequence>MKVDYKLGLFILVCVSSNAFASASDCRDLKACERKFCEINYQLSIAKSNNNEFKVDGLTKALKYAKENCSIQGLRDDLLDKIDDKMADIEGYRQDLNEAESDNETDKIEKYQRKIKEKEEDISELEIELAELQ</sequence>
<dbReference type="Pfam" id="PF06476">
    <property type="entry name" value="DUF1090"/>
    <property type="match status" value="1"/>
</dbReference>
<evidence type="ECO:0008006" key="5">
    <source>
        <dbReference type="Google" id="ProtNLM"/>
    </source>
</evidence>
<dbReference type="STRING" id="225848.Sps_02722"/>
<evidence type="ECO:0000313" key="4">
    <source>
        <dbReference type="Proteomes" id="UP000189545"/>
    </source>
</evidence>
<dbReference type="EMBL" id="CP014782">
    <property type="protein sequence ID" value="AQS37874.1"/>
    <property type="molecule type" value="Genomic_DNA"/>
</dbReference>
<feature type="signal peptide" evidence="2">
    <location>
        <begin position="1"/>
        <end position="21"/>
    </location>
</feature>
<organism evidence="3 4">
    <name type="scientific">Shewanella psychrophila</name>
    <dbReference type="NCBI Taxonomy" id="225848"/>
    <lineage>
        <taxon>Bacteria</taxon>
        <taxon>Pseudomonadati</taxon>
        <taxon>Pseudomonadota</taxon>
        <taxon>Gammaproteobacteria</taxon>
        <taxon>Alteromonadales</taxon>
        <taxon>Shewanellaceae</taxon>
        <taxon>Shewanella</taxon>
    </lineage>
</organism>
<dbReference type="InterPro" id="IPR009468">
    <property type="entry name" value="DUF1090"/>
</dbReference>
<proteinExistence type="predicted"/>
<feature type="chain" id="PRO_5012978220" description="DUF1090 domain-containing protein" evidence="2">
    <location>
        <begin position="22"/>
        <end position="133"/>
    </location>
</feature>
<dbReference type="OrthoDB" id="5878835at2"/>
<keyword evidence="1" id="KW-0175">Coiled coil</keyword>
<evidence type="ECO:0000313" key="3">
    <source>
        <dbReference type="EMBL" id="AQS37874.1"/>
    </source>
</evidence>
<protein>
    <recommendedName>
        <fullName evidence="5">DUF1090 domain-containing protein</fullName>
    </recommendedName>
</protein>
<gene>
    <name evidence="3" type="ORF">Sps_02722</name>
</gene>
<evidence type="ECO:0000256" key="2">
    <source>
        <dbReference type="SAM" id="SignalP"/>
    </source>
</evidence>
<evidence type="ECO:0000256" key="1">
    <source>
        <dbReference type="SAM" id="Coils"/>
    </source>
</evidence>
<dbReference type="Proteomes" id="UP000189545">
    <property type="component" value="Chromosome"/>
</dbReference>
<dbReference type="AlphaFoldDB" id="A0A1S6HQW2"/>
<feature type="coiled-coil region" evidence="1">
    <location>
        <begin position="75"/>
        <end position="128"/>
    </location>
</feature>
<dbReference type="KEGG" id="spsw:Sps_02722"/>
<keyword evidence="2" id="KW-0732">Signal</keyword>
<dbReference type="RefSeq" id="WP_077752989.1">
    <property type="nucleotide sequence ID" value="NZ_CP014782.1"/>
</dbReference>